<organism evidence="3">
    <name type="scientific">Rouxiella sp. WC2420</name>
    <dbReference type="NCBI Taxonomy" id="3234145"/>
    <lineage>
        <taxon>Bacteria</taxon>
        <taxon>Pseudomonadati</taxon>
        <taxon>Pseudomonadota</taxon>
        <taxon>Gammaproteobacteria</taxon>
        <taxon>Enterobacterales</taxon>
        <taxon>Yersiniaceae</taxon>
        <taxon>Rouxiella</taxon>
    </lineage>
</organism>
<dbReference type="InterPro" id="IPR050523">
    <property type="entry name" value="AKR_Detox_Biosynth"/>
</dbReference>
<dbReference type="Pfam" id="PF00248">
    <property type="entry name" value="Aldo_ket_red"/>
    <property type="match status" value="1"/>
</dbReference>
<reference evidence="3" key="1">
    <citation type="submission" date="2024-07" db="EMBL/GenBank/DDBJ databases">
        <authorList>
            <person name="Biller S.J."/>
        </authorList>
    </citation>
    <scope>NUCLEOTIDE SEQUENCE</scope>
    <source>
        <strain evidence="3">WC2420</strain>
    </source>
</reference>
<dbReference type="EMBL" id="CP165628">
    <property type="protein sequence ID" value="XDU74225.1"/>
    <property type="molecule type" value="Genomic_DNA"/>
</dbReference>
<name>A0AB39VUJ6_9GAMM</name>
<proteinExistence type="predicted"/>
<dbReference type="GO" id="GO:0016491">
    <property type="term" value="F:oxidoreductase activity"/>
    <property type="evidence" value="ECO:0007669"/>
    <property type="project" value="UniProtKB-KW"/>
</dbReference>
<dbReference type="RefSeq" id="WP_369790425.1">
    <property type="nucleotide sequence ID" value="NZ_CP165628.1"/>
</dbReference>
<evidence type="ECO:0000313" key="3">
    <source>
        <dbReference type="EMBL" id="XDU74225.1"/>
    </source>
</evidence>
<dbReference type="InterPro" id="IPR023210">
    <property type="entry name" value="NADP_OxRdtase_dom"/>
</dbReference>
<dbReference type="GO" id="GO:0005829">
    <property type="term" value="C:cytosol"/>
    <property type="evidence" value="ECO:0007669"/>
    <property type="project" value="TreeGrafter"/>
</dbReference>
<evidence type="ECO:0000259" key="2">
    <source>
        <dbReference type="Pfam" id="PF00248"/>
    </source>
</evidence>
<dbReference type="PRINTS" id="PR00069">
    <property type="entry name" value="ALDKETRDTASE"/>
</dbReference>
<protein>
    <submittedName>
        <fullName evidence="3">Aldo/keto reductase</fullName>
    </submittedName>
</protein>
<dbReference type="InterPro" id="IPR020471">
    <property type="entry name" value="AKR"/>
</dbReference>
<evidence type="ECO:0000256" key="1">
    <source>
        <dbReference type="ARBA" id="ARBA00023002"/>
    </source>
</evidence>
<gene>
    <name evidence="3" type="ORF">AB3G37_09195</name>
</gene>
<dbReference type="AlphaFoldDB" id="A0AB39VUJ6"/>
<feature type="domain" description="NADP-dependent oxidoreductase" evidence="2">
    <location>
        <begin position="16"/>
        <end position="318"/>
    </location>
</feature>
<dbReference type="SUPFAM" id="SSF51430">
    <property type="entry name" value="NAD(P)-linked oxidoreductase"/>
    <property type="match status" value="1"/>
</dbReference>
<sequence length="341" mass="37906">MKYNLLGNSGLLVSELSFGTATFGGGNEFFKAWGATDVKEAKSLLGLCIDKGVNLVDSSDAYSGGRAEEILGEAIEGNRNNILISTKAAFRTGEGINDVGTSRYHLIKACEDSLRRLKTDHIDIWQMHSFDAKTPIEETVRALEDLVTAGKVRYIGCSNFSGWQLMKSLSISERHGWSKYVAHQAYYSLLGREYEWELMPLALEENIGTIVWSPLAGGRLSGKISRNKTAPEGSRSATLKPYGHSLPEAQFYDVIDVLETVAAETGKNVSQVALRWVLQRPTVSSVIIGARNSEQLAQNLESSDFELSADQMQRLNIVSDKDRVYPYWHQLMTYVERNPKI</sequence>
<dbReference type="Gene3D" id="3.20.20.100">
    <property type="entry name" value="NADP-dependent oxidoreductase domain"/>
    <property type="match status" value="1"/>
</dbReference>
<keyword evidence="1" id="KW-0560">Oxidoreductase</keyword>
<dbReference type="FunFam" id="3.20.20.100:FF:000004">
    <property type="entry name" value="Oxidoreductase, aldo/keto reductase"/>
    <property type="match status" value="1"/>
</dbReference>
<dbReference type="PANTHER" id="PTHR43364:SF18">
    <property type="entry name" value="OXIDOREDUCTASE"/>
    <property type="match status" value="1"/>
</dbReference>
<accession>A0AB39VUJ6</accession>
<dbReference type="PANTHER" id="PTHR43364">
    <property type="entry name" value="NADH-SPECIFIC METHYLGLYOXAL REDUCTASE-RELATED"/>
    <property type="match status" value="1"/>
</dbReference>
<dbReference type="InterPro" id="IPR036812">
    <property type="entry name" value="NAD(P)_OxRdtase_dom_sf"/>
</dbReference>
<dbReference type="CDD" id="cd19091">
    <property type="entry name" value="AKR_PsAKR"/>
    <property type="match status" value="1"/>
</dbReference>